<proteinExistence type="predicted"/>
<protein>
    <submittedName>
        <fullName evidence="1">Uncharacterized protein</fullName>
    </submittedName>
</protein>
<dbReference type="PANTHER" id="PTHR36030:SF1">
    <property type="entry name" value="CALMODULIN-BINDING DOMAIN-CONTAINING PROTEIN"/>
    <property type="match status" value="1"/>
</dbReference>
<name>A0AAP0RGC7_LIQFO</name>
<organism evidence="1 2">
    <name type="scientific">Liquidambar formosana</name>
    <name type="common">Formosan gum</name>
    <dbReference type="NCBI Taxonomy" id="63359"/>
    <lineage>
        <taxon>Eukaryota</taxon>
        <taxon>Viridiplantae</taxon>
        <taxon>Streptophyta</taxon>
        <taxon>Embryophyta</taxon>
        <taxon>Tracheophyta</taxon>
        <taxon>Spermatophyta</taxon>
        <taxon>Magnoliopsida</taxon>
        <taxon>eudicotyledons</taxon>
        <taxon>Gunneridae</taxon>
        <taxon>Pentapetalae</taxon>
        <taxon>Saxifragales</taxon>
        <taxon>Altingiaceae</taxon>
        <taxon>Liquidambar</taxon>
    </lineage>
</organism>
<keyword evidence="2" id="KW-1185">Reference proteome</keyword>
<sequence>MESNGKRKGFIKSNKLSMSFYQAAKPSSATVQYGGSKVQPSPIYVNGSSAFVNAKPDGFRDNNIGYVHGHMNYSGDDNVDTRIAKYISAVQARFKHEIVLD</sequence>
<dbReference type="EMBL" id="JBBPBK010000010">
    <property type="protein sequence ID" value="KAK9276558.1"/>
    <property type="molecule type" value="Genomic_DNA"/>
</dbReference>
<evidence type="ECO:0000313" key="2">
    <source>
        <dbReference type="Proteomes" id="UP001415857"/>
    </source>
</evidence>
<dbReference type="AlphaFoldDB" id="A0AAP0RGC7"/>
<dbReference type="Proteomes" id="UP001415857">
    <property type="component" value="Unassembled WGS sequence"/>
</dbReference>
<dbReference type="PANTHER" id="PTHR36030">
    <property type="entry name" value="CALMODULIN-BINDING DOMAIN-CONTAINING PROTEIN"/>
    <property type="match status" value="1"/>
</dbReference>
<accession>A0AAP0RGC7</accession>
<reference evidence="1 2" key="1">
    <citation type="journal article" date="2024" name="Plant J.">
        <title>Genome sequences and population genomics reveal climatic adaptation and genomic divergence between two closely related sweetgum species.</title>
        <authorList>
            <person name="Xu W.Q."/>
            <person name="Ren C.Q."/>
            <person name="Zhang X.Y."/>
            <person name="Comes H.P."/>
            <person name="Liu X.H."/>
            <person name="Li Y.G."/>
            <person name="Kettle C.J."/>
            <person name="Jalonen R."/>
            <person name="Gaisberger H."/>
            <person name="Ma Y.Z."/>
            <person name="Qiu Y.X."/>
        </authorList>
    </citation>
    <scope>NUCLEOTIDE SEQUENCE [LARGE SCALE GENOMIC DNA]</scope>
    <source>
        <strain evidence="1">Hangzhou</strain>
    </source>
</reference>
<gene>
    <name evidence="1" type="ORF">L1049_006092</name>
</gene>
<comment type="caution">
    <text evidence="1">The sequence shown here is derived from an EMBL/GenBank/DDBJ whole genome shotgun (WGS) entry which is preliminary data.</text>
</comment>
<evidence type="ECO:0000313" key="1">
    <source>
        <dbReference type="EMBL" id="KAK9276558.1"/>
    </source>
</evidence>